<accession>A0A367R0C4</accession>
<dbReference type="Pfam" id="PF20538">
    <property type="entry name" value="DUF6753"/>
    <property type="match status" value="1"/>
</dbReference>
<protein>
    <submittedName>
        <fullName evidence="2">Uncharacterized protein</fullName>
    </submittedName>
</protein>
<organism evidence="2 3">
    <name type="scientific">Nostoc punctiforme NIES-2108</name>
    <dbReference type="NCBI Taxonomy" id="1356359"/>
    <lineage>
        <taxon>Bacteria</taxon>
        <taxon>Bacillati</taxon>
        <taxon>Cyanobacteriota</taxon>
        <taxon>Cyanophyceae</taxon>
        <taxon>Nostocales</taxon>
        <taxon>Nostocaceae</taxon>
        <taxon>Nostoc</taxon>
    </lineage>
</organism>
<dbReference type="EMBL" id="LXQE01000195">
    <property type="protein sequence ID" value="RCJ29897.1"/>
    <property type="molecule type" value="Genomic_DNA"/>
</dbReference>
<keyword evidence="1" id="KW-0472">Membrane</keyword>
<keyword evidence="1" id="KW-1133">Transmembrane helix</keyword>
<name>A0A367R0C4_NOSPU</name>
<proteinExistence type="predicted"/>
<dbReference type="InterPro" id="IPR046641">
    <property type="entry name" value="DUF6753"/>
</dbReference>
<evidence type="ECO:0000313" key="3">
    <source>
        <dbReference type="Proteomes" id="UP000252085"/>
    </source>
</evidence>
<gene>
    <name evidence="2" type="ORF">A6769_35230</name>
</gene>
<keyword evidence="1" id="KW-0812">Transmembrane</keyword>
<dbReference type="AlphaFoldDB" id="A0A367R0C4"/>
<evidence type="ECO:0000256" key="1">
    <source>
        <dbReference type="SAM" id="Phobius"/>
    </source>
</evidence>
<reference evidence="2 3" key="1">
    <citation type="submission" date="2016-04" db="EMBL/GenBank/DDBJ databases">
        <authorList>
            <person name="Evans L.H."/>
            <person name="Alamgir A."/>
            <person name="Owens N."/>
            <person name="Weber N.D."/>
            <person name="Virtaneva K."/>
            <person name="Barbian K."/>
            <person name="Babar A."/>
            <person name="Rosenke K."/>
        </authorList>
    </citation>
    <scope>NUCLEOTIDE SEQUENCE [LARGE SCALE GENOMIC DNA]</scope>
    <source>
        <strain evidence="2">NIES-2108</strain>
    </source>
</reference>
<sequence length="218" mass="24264">MRTSEILQGYSEAEQQRIVETAHQVGLAKDDPMFQVMATLGRYEETMISLQARMEAMIEAWVLTMEEKVANTSKTAQSMNKTVVSNAVRDVLTEQMPLLIQSSASSASSASSPAKEMRLSTGNFQMHFWSICALVGGVTAAGAMLASFTTWNVMTNLGQNQSVMLSNNDLKILQWVKSSEGKQTYKLFVENQQTLAACQEENRLKGYCLIQMQKNKKQ</sequence>
<dbReference type="Proteomes" id="UP000252085">
    <property type="component" value="Unassembled WGS sequence"/>
</dbReference>
<evidence type="ECO:0000313" key="2">
    <source>
        <dbReference type="EMBL" id="RCJ29897.1"/>
    </source>
</evidence>
<feature type="transmembrane region" description="Helical" evidence="1">
    <location>
        <begin position="128"/>
        <end position="151"/>
    </location>
</feature>
<comment type="caution">
    <text evidence="2">The sequence shown here is derived from an EMBL/GenBank/DDBJ whole genome shotgun (WGS) entry which is preliminary data.</text>
</comment>